<reference evidence="3 4" key="1">
    <citation type="journal article" date="2012" name="BMC Genomics">
        <title>Comparative genomic analysis of human infective Trypanosoma cruzi lineages with the bat-restricted subspecies T. cruzi marinkellei.</title>
        <authorList>
            <person name="Franzen O."/>
            <person name="Talavera-Lopez C."/>
            <person name="Ochaya S."/>
            <person name="Butler C.E."/>
            <person name="Messenger L.A."/>
            <person name="Lewis M.D."/>
            <person name="Llewellyn M.S."/>
            <person name="Marinkelle C.J."/>
            <person name="Tyler K.M."/>
            <person name="Miles M.A."/>
            <person name="Andersson B."/>
        </authorList>
    </citation>
    <scope>NUCLEOTIDE SEQUENCE [LARGE SCALE GENOMIC DNA]</scope>
    <source>
        <strain evidence="3 4">B7</strain>
    </source>
</reference>
<feature type="compositionally biased region" description="Polar residues" evidence="2">
    <location>
        <begin position="1"/>
        <end position="32"/>
    </location>
</feature>
<keyword evidence="1" id="KW-0175">Coiled coil</keyword>
<feature type="coiled-coil region" evidence="1">
    <location>
        <begin position="86"/>
        <end position="167"/>
    </location>
</feature>
<evidence type="ECO:0000313" key="3">
    <source>
        <dbReference type="EMBL" id="EKF30970.1"/>
    </source>
</evidence>
<dbReference type="Proteomes" id="UP000007350">
    <property type="component" value="Unassembled WGS sequence"/>
</dbReference>
<feature type="compositionally biased region" description="Basic and acidic residues" evidence="2">
    <location>
        <begin position="62"/>
        <end position="71"/>
    </location>
</feature>
<comment type="caution">
    <text evidence="3">The sequence shown here is derived from an EMBL/GenBank/DDBJ whole genome shotgun (WGS) entry which is preliminary data.</text>
</comment>
<feature type="region of interest" description="Disordered" evidence="2">
    <location>
        <begin position="1"/>
        <end position="33"/>
    </location>
</feature>
<keyword evidence="4" id="KW-1185">Reference proteome</keyword>
<organism evidence="3 4">
    <name type="scientific">Trypanosoma cruzi marinkellei</name>
    <dbReference type="NCBI Taxonomy" id="85056"/>
    <lineage>
        <taxon>Eukaryota</taxon>
        <taxon>Discoba</taxon>
        <taxon>Euglenozoa</taxon>
        <taxon>Kinetoplastea</taxon>
        <taxon>Metakinetoplastina</taxon>
        <taxon>Trypanosomatida</taxon>
        <taxon>Trypanosomatidae</taxon>
        <taxon>Trypanosoma</taxon>
        <taxon>Schizotrypanum</taxon>
    </lineage>
</organism>
<feature type="region of interest" description="Disordered" evidence="2">
    <location>
        <begin position="52"/>
        <end position="71"/>
    </location>
</feature>
<dbReference type="PANTHER" id="PTHR23313">
    <property type="entry name" value="TSEC1-RELATED"/>
    <property type="match status" value="1"/>
</dbReference>
<sequence>MSLSQSDDSGNLNGGNSTLDRLKNDSSVNDSNGAIHLSEVRSALCSGNDMKTNSPFITAAKSPRDEKGDKDFSLDVSSEKFEWVSARNYQEDSEKLGKQLLILKKELEAEVCSKRVMEEKISMLERTVATQKKEILLLQRKVQSGVSELSERRLESALREIAFLKSKLSGAGETENSSQGDVVLQLESSLNKLVAEKDELLNCLRKQSMLLDVLKRQKLHLEAAILIDISERELGRYFDVARP</sequence>
<gene>
    <name evidence="3" type="ORF">MOQ_005198</name>
</gene>
<proteinExistence type="predicted"/>
<dbReference type="EMBL" id="AHKC01011203">
    <property type="protein sequence ID" value="EKF30970.1"/>
    <property type="molecule type" value="Genomic_DNA"/>
</dbReference>
<evidence type="ECO:0000313" key="4">
    <source>
        <dbReference type="Proteomes" id="UP000007350"/>
    </source>
</evidence>
<dbReference type="AlphaFoldDB" id="K2MV44"/>
<dbReference type="OrthoDB" id="269872at2759"/>
<name>K2MV44_TRYCR</name>
<protein>
    <submittedName>
        <fullName evidence="3">Uncharacterized protein</fullName>
    </submittedName>
</protein>
<evidence type="ECO:0000256" key="1">
    <source>
        <dbReference type="SAM" id="Coils"/>
    </source>
</evidence>
<evidence type="ECO:0000256" key="2">
    <source>
        <dbReference type="SAM" id="MobiDB-lite"/>
    </source>
</evidence>
<accession>K2MV44</accession>
<dbReference type="PANTHER" id="PTHR23313:SF0">
    <property type="entry name" value="TESTIS-EXPRESSED PROTEIN 9"/>
    <property type="match status" value="1"/>
</dbReference>